<comment type="caution">
    <text evidence="1">The sequence shown here is derived from an EMBL/GenBank/DDBJ whole genome shotgun (WGS) entry which is preliminary data.</text>
</comment>
<evidence type="ECO:0000313" key="2">
    <source>
        <dbReference type="Proteomes" id="UP000248198"/>
    </source>
</evidence>
<dbReference type="EMBL" id="QKLU01000006">
    <property type="protein sequence ID" value="PYF72514.1"/>
    <property type="molecule type" value="Genomic_DNA"/>
</dbReference>
<reference evidence="1 2" key="1">
    <citation type="submission" date="2018-06" db="EMBL/GenBank/DDBJ databases">
        <title>Genomic Encyclopedia of Archaeal and Bacterial Type Strains, Phase II (KMG-II): from individual species to whole genera.</title>
        <authorList>
            <person name="Goeker M."/>
        </authorList>
    </citation>
    <scope>NUCLEOTIDE SEQUENCE [LARGE SCALE GENOMIC DNA]</scope>
    <source>
        <strain evidence="1 2">DSM 27372</strain>
    </source>
</reference>
<name>A0A318UHD9_9SPHI</name>
<protein>
    <submittedName>
        <fullName evidence="1">Uncharacterized protein</fullName>
    </submittedName>
</protein>
<keyword evidence="2" id="KW-1185">Reference proteome</keyword>
<dbReference type="RefSeq" id="WP_110833427.1">
    <property type="nucleotide sequence ID" value="NZ_QKLU01000006.1"/>
</dbReference>
<accession>A0A318UHD9</accession>
<dbReference type="AlphaFoldDB" id="A0A318UHD9"/>
<proteinExistence type="predicted"/>
<evidence type="ECO:0000313" key="1">
    <source>
        <dbReference type="EMBL" id="PYF72514.1"/>
    </source>
</evidence>
<dbReference type="Proteomes" id="UP000248198">
    <property type="component" value="Unassembled WGS sequence"/>
</dbReference>
<dbReference type="OrthoDB" id="677448at2"/>
<organism evidence="1 2">
    <name type="scientific">Pedobacter nutrimenti</name>
    <dbReference type="NCBI Taxonomy" id="1241337"/>
    <lineage>
        <taxon>Bacteria</taxon>
        <taxon>Pseudomonadati</taxon>
        <taxon>Bacteroidota</taxon>
        <taxon>Sphingobacteriia</taxon>
        <taxon>Sphingobacteriales</taxon>
        <taxon>Sphingobacteriaceae</taxon>
        <taxon>Pedobacter</taxon>
    </lineage>
</organism>
<gene>
    <name evidence="1" type="ORF">B0O44_106169</name>
</gene>
<sequence>MNDELEDKLKNKLSGANFTVPESYFNDLSERIQTRLSLEQMVNHSDHHGFKVPDLYFEQLNAQILSRISPQVSVAKKVKMVRWWNSDLLKYSTAACFVVVTALGLYLNNHPSVSANTNPDLANEQILFDIDEQAIIDHVQTEDSKTTTSATQKELEDYILNNYSQNDIASNF</sequence>